<evidence type="ECO:0000256" key="1">
    <source>
        <dbReference type="SAM" id="SignalP"/>
    </source>
</evidence>
<feature type="chain" id="PRO_5047522143" description="Secreted protein" evidence="1">
    <location>
        <begin position="18"/>
        <end position="79"/>
    </location>
</feature>
<evidence type="ECO:0000313" key="2">
    <source>
        <dbReference type="EMBL" id="KAK8977040.1"/>
    </source>
</evidence>
<evidence type="ECO:0008006" key="4">
    <source>
        <dbReference type="Google" id="ProtNLM"/>
    </source>
</evidence>
<evidence type="ECO:0000313" key="3">
    <source>
        <dbReference type="Proteomes" id="UP001396334"/>
    </source>
</evidence>
<protein>
    <recommendedName>
        <fullName evidence="4">Secreted protein</fullName>
    </recommendedName>
</protein>
<sequence>MTRLDLRLLLLVTHTHASTVTFSGQTMTMNSSSDEDNMESPMVASVHVGLGGTSDKPVAQLQHWCNTKHQIAKFGLSTV</sequence>
<dbReference type="EMBL" id="JBBPBN010000125">
    <property type="protein sequence ID" value="KAK8977040.1"/>
    <property type="molecule type" value="Genomic_DNA"/>
</dbReference>
<dbReference type="Proteomes" id="UP001396334">
    <property type="component" value="Unassembled WGS sequence"/>
</dbReference>
<reference evidence="2 3" key="1">
    <citation type="journal article" date="2024" name="G3 (Bethesda)">
        <title>Genome assembly of Hibiscus sabdariffa L. provides insights into metabolisms of medicinal natural products.</title>
        <authorList>
            <person name="Kim T."/>
        </authorList>
    </citation>
    <scope>NUCLEOTIDE SEQUENCE [LARGE SCALE GENOMIC DNA]</scope>
    <source>
        <strain evidence="2">TK-2024</strain>
        <tissue evidence="2">Old leaves</tissue>
    </source>
</reference>
<name>A0ABR2NM15_9ROSI</name>
<feature type="signal peptide" evidence="1">
    <location>
        <begin position="1"/>
        <end position="17"/>
    </location>
</feature>
<keyword evidence="3" id="KW-1185">Reference proteome</keyword>
<proteinExistence type="predicted"/>
<organism evidence="2 3">
    <name type="scientific">Hibiscus sabdariffa</name>
    <name type="common">roselle</name>
    <dbReference type="NCBI Taxonomy" id="183260"/>
    <lineage>
        <taxon>Eukaryota</taxon>
        <taxon>Viridiplantae</taxon>
        <taxon>Streptophyta</taxon>
        <taxon>Embryophyta</taxon>
        <taxon>Tracheophyta</taxon>
        <taxon>Spermatophyta</taxon>
        <taxon>Magnoliopsida</taxon>
        <taxon>eudicotyledons</taxon>
        <taxon>Gunneridae</taxon>
        <taxon>Pentapetalae</taxon>
        <taxon>rosids</taxon>
        <taxon>malvids</taxon>
        <taxon>Malvales</taxon>
        <taxon>Malvaceae</taxon>
        <taxon>Malvoideae</taxon>
        <taxon>Hibiscus</taxon>
    </lineage>
</organism>
<accession>A0ABR2NM15</accession>
<gene>
    <name evidence="2" type="ORF">V6N11_019709</name>
</gene>
<comment type="caution">
    <text evidence="2">The sequence shown here is derived from an EMBL/GenBank/DDBJ whole genome shotgun (WGS) entry which is preliminary data.</text>
</comment>
<keyword evidence="1" id="KW-0732">Signal</keyword>